<accession>A0ACB9SYF2</accession>
<name>A0ACB9SYF2_HOLOL</name>
<dbReference type="Proteomes" id="UP001056778">
    <property type="component" value="Chromosome 6"/>
</dbReference>
<gene>
    <name evidence="1" type="ORF">MML48_6g00013937</name>
</gene>
<sequence length="1528" mass="174361">MGETNKQVRVDNWGIFFLQRLQLFFNRTDYCDLTLQFEGNVQLKVHRLVMNACTEYFNILEQTCEVVDGNTIIMPDDLQADVILPIVNFMYTGMLEFQMSLFDRLYRTAEVMNIPILTKLLDAQKKPIPPLPKSQNKKMQPTWNLHGKKITPKVENDLPATLPGRKLPVWKRKTVPTVPPPTTTQQYYPEPKKVPQDPLALFDNTPKPTRFEWPEDEINSTFNLMENSFDDISYTSKPLLTQSDELRASTSFDDMKYTSSINKRSSKDYNQSIDMEEVKSYVKEQKIRSDLTEYDDDDDPDNYLESIDIDKDNNKRKATKLLSPVHTKKVRFSVNEKENKEAKINVTTSGKSPEMDHTKIISEVLKKYPHLVKKNKNIRLKILAKSPTKSDLAKGTGVKTSTSKVKVHVASPKGSPRVTKVNTMDLAKNQDEGPWVCNKCSSNEEQVEFVLYYLYRKHMTDVHHEKFDSRMCKFCGHQSSKHNLLMYHQYTRHGIKPPPAYNFPKCNRCPYIALTENLLIKHKLNHTKFDLQCIECKVAFNNQNSLSSHMQITGHTGKTGRHNYDCQYCTKRYHSGSNLFSHIKMVHRDEARRDGIVSIDEKDEVDEDQLEEDTEEYILPKDEDQKEKIKILSDIKVAATTGESVSQTTIETGTTTTAETHERVATTTSGIQNVTGGIATSLGLVDIVVLDENQQYILHNDQQLVTQQTLANEQREYIIPEMTEQHRFAQAQNINEVITSEHNVITQSILNNSDIASTDELVMVLTDHDYNDGNNEILSSENSNIVVLYSHPVDGQQNQFITSQGNLMLNSQTGMLEIRNTEPNSMDSNQDTQIESIEMIQREINSHNIITSSHKETTVPTSSSFAESLPQDTVILESQFSNENLIENQQEATDEAPAEDIDVDRMISINEKPIEQNIDQEISGHVLVLNDCLSNQEEEPMEIDEECSIQDHQNENQTSMIQEDLTTKAQEIVPAEIQEQVSSKSMPEIGDTIETTVSLTEGISEVSSHPTIQEENQNGDGITTAAIDLESNIDKLDRQHDVTSKDLTSENIEPTEMTSDTHMSDSQTVEHNEEIQVREVEDVVSQEEVNPSISEPVVVETNDLQQVDTEEQLDNDQLMKEQISDDSTAVTNEAQTVELQKIEVQNESIVRENSDNLVHVGADHATGSSEEHIDNLVEHKITQNQDLPMENVEIQEETQQVEQIMQREETTETAEIIAESKKDIQDEQMEQVTEIEKDTNKTEESTCQTEDQSNQVIETHEEQTQSQVEESQVEAPQIEESQVEAPQIEESQIEDSQIEEPHLAESHLEESHIEDSHLEESHLDNSHLEESHLEESHLEESHLEESHLEESHLEESHLKESQLEESQMEESQLEEPQIEDTDSYMEINLQTEEVSSQMDDTPSQIDENSVQNESADDAYKEDEKFEEEVSQADEKSNPEEQLIEEGTSSVDENSQSQDSQISHCSSRQEALISEYKKSTSQETKISILNDWEDTEDSQQSDNVSKKAELTVNKLIHDWDDDDEEGKNF</sequence>
<organism evidence="1 2">
    <name type="scientific">Holotrichia oblita</name>
    <name type="common">Chafer beetle</name>
    <dbReference type="NCBI Taxonomy" id="644536"/>
    <lineage>
        <taxon>Eukaryota</taxon>
        <taxon>Metazoa</taxon>
        <taxon>Ecdysozoa</taxon>
        <taxon>Arthropoda</taxon>
        <taxon>Hexapoda</taxon>
        <taxon>Insecta</taxon>
        <taxon>Pterygota</taxon>
        <taxon>Neoptera</taxon>
        <taxon>Endopterygota</taxon>
        <taxon>Coleoptera</taxon>
        <taxon>Polyphaga</taxon>
        <taxon>Scarabaeiformia</taxon>
        <taxon>Scarabaeidae</taxon>
        <taxon>Melolonthinae</taxon>
        <taxon>Holotrichia</taxon>
    </lineage>
</organism>
<proteinExistence type="predicted"/>
<comment type="caution">
    <text evidence="1">The sequence shown here is derived from an EMBL/GenBank/DDBJ whole genome shotgun (WGS) entry which is preliminary data.</text>
</comment>
<dbReference type="EMBL" id="CM043020">
    <property type="protein sequence ID" value="KAI4459575.1"/>
    <property type="molecule type" value="Genomic_DNA"/>
</dbReference>
<keyword evidence="2" id="KW-1185">Reference proteome</keyword>
<evidence type="ECO:0000313" key="2">
    <source>
        <dbReference type="Proteomes" id="UP001056778"/>
    </source>
</evidence>
<reference evidence="1" key="1">
    <citation type="submission" date="2022-04" db="EMBL/GenBank/DDBJ databases">
        <title>Chromosome-scale genome assembly of Holotrichia oblita Faldermann.</title>
        <authorList>
            <person name="Rongchong L."/>
        </authorList>
    </citation>
    <scope>NUCLEOTIDE SEQUENCE</scope>
    <source>
        <strain evidence="1">81SQS9</strain>
    </source>
</reference>
<protein>
    <submittedName>
        <fullName evidence="1">Zinc finger and btb domain-containing</fullName>
    </submittedName>
</protein>
<evidence type="ECO:0000313" key="1">
    <source>
        <dbReference type="EMBL" id="KAI4459575.1"/>
    </source>
</evidence>